<keyword evidence="5" id="KW-1185">Reference proteome</keyword>
<dbReference type="InterPro" id="IPR050072">
    <property type="entry name" value="Peptidase_M20A"/>
</dbReference>
<dbReference type="InterPro" id="IPR002933">
    <property type="entry name" value="Peptidase_M20"/>
</dbReference>
<keyword evidence="2" id="KW-0378">Hydrolase</keyword>
<keyword evidence="1" id="KW-0479">Metal-binding</keyword>
<evidence type="ECO:0000313" key="5">
    <source>
        <dbReference type="Proteomes" id="UP000222056"/>
    </source>
</evidence>
<evidence type="ECO:0000313" key="4">
    <source>
        <dbReference type="EMBL" id="SEH12228.1"/>
    </source>
</evidence>
<dbReference type="Pfam" id="PF07687">
    <property type="entry name" value="M20_dimer"/>
    <property type="match status" value="1"/>
</dbReference>
<reference evidence="5" key="1">
    <citation type="submission" date="2016-10" db="EMBL/GenBank/DDBJ databases">
        <authorList>
            <person name="Varghese N."/>
            <person name="Submissions S."/>
        </authorList>
    </citation>
    <scope>NUCLEOTIDE SEQUENCE [LARGE SCALE GENOMIC DNA]</scope>
    <source>
        <strain evidence="5">ATCC 35263</strain>
    </source>
</reference>
<dbReference type="EMBL" id="FNWJ01000001">
    <property type="protein sequence ID" value="SEH12228.1"/>
    <property type="molecule type" value="Genomic_DNA"/>
</dbReference>
<name>A0A1H6FQ19_THEAL</name>
<dbReference type="PANTHER" id="PTHR43808:SF25">
    <property type="entry name" value="PEPTIDASE M20 DIMERISATION DOMAIN-CONTAINING PROTEIN"/>
    <property type="match status" value="1"/>
</dbReference>
<dbReference type="AlphaFoldDB" id="A0A1H6FQ19"/>
<dbReference type="GO" id="GO:0016787">
    <property type="term" value="F:hydrolase activity"/>
    <property type="evidence" value="ECO:0007669"/>
    <property type="project" value="UniProtKB-KW"/>
</dbReference>
<dbReference type="Pfam" id="PF01546">
    <property type="entry name" value="Peptidase_M20"/>
    <property type="match status" value="1"/>
</dbReference>
<protein>
    <submittedName>
        <fullName evidence="4">Acetylornithine deacetylase</fullName>
    </submittedName>
</protein>
<evidence type="ECO:0000256" key="2">
    <source>
        <dbReference type="ARBA" id="ARBA00022801"/>
    </source>
</evidence>
<feature type="domain" description="Peptidase M20 dimerisation" evidence="3">
    <location>
        <begin position="199"/>
        <end position="296"/>
    </location>
</feature>
<dbReference type="GO" id="GO:0046872">
    <property type="term" value="F:metal ion binding"/>
    <property type="evidence" value="ECO:0007669"/>
    <property type="project" value="UniProtKB-KW"/>
</dbReference>
<organism evidence="4 5">
    <name type="scientific">Thermoleophilum album</name>
    <dbReference type="NCBI Taxonomy" id="29539"/>
    <lineage>
        <taxon>Bacteria</taxon>
        <taxon>Bacillati</taxon>
        <taxon>Actinomycetota</taxon>
        <taxon>Thermoleophilia</taxon>
        <taxon>Thermoleophilales</taxon>
        <taxon>Thermoleophilaceae</taxon>
        <taxon>Thermoleophilum</taxon>
    </lineage>
</organism>
<evidence type="ECO:0000259" key="3">
    <source>
        <dbReference type="Pfam" id="PF07687"/>
    </source>
</evidence>
<dbReference type="SUPFAM" id="SSF53187">
    <property type="entry name" value="Zn-dependent exopeptidases"/>
    <property type="match status" value="1"/>
</dbReference>
<dbReference type="InterPro" id="IPR011650">
    <property type="entry name" value="Peptidase_M20_dimer"/>
</dbReference>
<dbReference type="Gene3D" id="3.40.630.10">
    <property type="entry name" value="Zn peptidases"/>
    <property type="match status" value="1"/>
</dbReference>
<gene>
    <name evidence="4" type="ORF">SAMN02745716_1023</name>
</gene>
<evidence type="ECO:0000256" key="1">
    <source>
        <dbReference type="ARBA" id="ARBA00022723"/>
    </source>
</evidence>
<dbReference type="RefSeq" id="WP_177169346.1">
    <property type="nucleotide sequence ID" value="NZ_FNWJ01000001.1"/>
</dbReference>
<dbReference type="SUPFAM" id="SSF55031">
    <property type="entry name" value="Bacterial exopeptidase dimerisation domain"/>
    <property type="match status" value="1"/>
</dbReference>
<proteinExistence type="predicted"/>
<sequence length="402" mass="42641">MPTVEPRRGAPPLDEASLHEWLRSETLALARIASPSGREEPLAAHVERTCGQLGLRCQRVIGEQRLAGLVVTAPQFDALRSPEATELALCAHLDTIVPPRQRVGPPLAEDRWPARPYAGGGWLAGLGVLDDKGPVACALAALALARRRGLPPAAPVAVLLTCDEEEGGSGSALLARLCRPRRVVVLEPTELRICTRAAGAVELEVEFRGIAAHAAVPEAGDNAVERAARFVAALDELPLTQLRDPLLGPARASCLELVGGWPLYAVPDAARVRVEARLVPGCSVARAIAEVELAAARQGGRVRVCERAEPWSLPHSALAEQLAQALHSEGRPALEGGMHSWTDAHNFVAQGVRDAVVFGPGELALAHTPQERVELRELCDAARVLARLLVSESAPAASPNRT</sequence>
<dbReference type="InterPro" id="IPR036264">
    <property type="entry name" value="Bact_exopeptidase_dim_dom"/>
</dbReference>
<dbReference type="Proteomes" id="UP000222056">
    <property type="component" value="Unassembled WGS sequence"/>
</dbReference>
<dbReference type="STRING" id="29539.SAMN02745716_1023"/>
<dbReference type="PANTHER" id="PTHR43808">
    <property type="entry name" value="ACETYLORNITHINE DEACETYLASE"/>
    <property type="match status" value="1"/>
</dbReference>
<accession>A0A1H6FQ19</accession>
<dbReference type="Gene3D" id="3.30.70.360">
    <property type="match status" value="1"/>
</dbReference>